<reference evidence="2 3" key="1">
    <citation type="submission" date="2019-03" db="EMBL/GenBank/DDBJ databases">
        <title>The genome sequence of a newly discovered highly antifungal drug resistant Aspergillus species, Aspergillus tanneri NIH 1004.</title>
        <authorList>
            <person name="Mounaud S."/>
            <person name="Singh I."/>
            <person name="Joardar V."/>
            <person name="Pakala S."/>
            <person name="Pakala S."/>
            <person name="Venepally P."/>
            <person name="Hoover J."/>
            <person name="Nierman W."/>
            <person name="Chung J."/>
            <person name="Losada L."/>
        </authorList>
    </citation>
    <scope>NUCLEOTIDE SEQUENCE [LARGE SCALE GENOMIC DNA]</scope>
    <source>
        <strain evidence="2 3">NIH1004</strain>
    </source>
</reference>
<dbReference type="Proteomes" id="UP000308092">
    <property type="component" value="Unassembled WGS sequence"/>
</dbReference>
<dbReference type="VEuPathDB" id="FungiDB:EYZ11_010700"/>
<protein>
    <submittedName>
        <fullName evidence="2">Uncharacterized protein</fullName>
    </submittedName>
</protein>
<sequence length="110" mass="12055">MPTPEQGWALYQAHLEWARQAAERYDQAGNVVYPPHVDPNAADATTGSLAGLPGPVVWSWNGPWTQKAFENRYVVMSDFDNFGYSTASGVSKLTKPDCVDRNVGEIAAIK</sequence>
<evidence type="ECO:0000313" key="3">
    <source>
        <dbReference type="Proteomes" id="UP000308092"/>
    </source>
</evidence>
<evidence type="ECO:0000313" key="2">
    <source>
        <dbReference type="EMBL" id="THC89849.1"/>
    </source>
</evidence>
<dbReference type="Proteomes" id="UP000324241">
    <property type="component" value="Unassembled WGS sequence"/>
</dbReference>
<reference evidence="1 4" key="2">
    <citation type="submission" date="2019-08" db="EMBL/GenBank/DDBJ databases">
        <title>The genome sequence of a newly discovered highly antifungal drug resistant Aspergillus species, Aspergillus tanneri NIH 1004.</title>
        <authorList>
            <person name="Mounaud S."/>
            <person name="Singh I."/>
            <person name="Joardar V."/>
            <person name="Pakala S."/>
            <person name="Pakala S."/>
            <person name="Venepally P."/>
            <person name="Chung J.K."/>
            <person name="Losada L."/>
            <person name="Nierman W.C."/>
        </authorList>
    </citation>
    <scope>NUCLEOTIDE SEQUENCE [LARGE SCALE GENOMIC DNA]</scope>
    <source>
        <strain evidence="1 4">NIH1004</strain>
    </source>
</reference>
<comment type="caution">
    <text evidence="2">The sequence shown here is derived from an EMBL/GenBank/DDBJ whole genome shotgun (WGS) entry which is preliminary data.</text>
</comment>
<evidence type="ECO:0000313" key="4">
    <source>
        <dbReference type="Proteomes" id="UP000324241"/>
    </source>
</evidence>
<gene>
    <name evidence="1" type="ORF">ATNIH1004_000581</name>
    <name evidence="2" type="ORF">EYZ11_010700</name>
</gene>
<dbReference type="GeneID" id="54323283"/>
<dbReference type="STRING" id="1220188.A0A4S3J4P9"/>
<dbReference type="EMBL" id="QUQM01000002">
    <property type="protein sequence ID" value="KAA8651685.1"/>
    <property type="molecule type" value="Genomic_DNA"/>
</dbReference>
<evidence type="ECO:0000313" key="1">
    <source>
        <dbReference type="EMBL" id="KAA8651685.1"/>
    </source>
</evidence>
<accession>A0A4S3J4P9</accession>
<dbReference type="OrthoDB" id="2498029at2759"/>
<dbReference type="AlphaFoldDB" id="A0A4S3J4P9"/>
<dbReference type="RefSeq" id="XP_033431046.1">
    <property type="nucleotide sequence ID" value="XM_033565289.1"/>
</dbReference>
<name>A0A4S3J4P9_9EURO</name>
<keyword evidence="3" id="KW-1185">Reference proteome</keyword>
<dbReference type="EMBL" id="SOSA01000595">
    <property type="protein sequence ID" value="THC89849.1"/>
    <property type="molecule type" value="Genomic_DNA"/>
</dbReference>
<proteinExistence type="predicted"/>
<organism evidence="2 3">
    <name type="scientific">Aspergillus tanneri</name>
    <dbReference type="NCBI Taxonomy" id="1220188"/>
    <lineage>
        <taxon>Eukaryota</taxon>
        <taxon>Fungi</taxon>
        <taxon>Dikarya</taxon>
        <taxon>Ascomycota</taxon>
        <taxon>Pezizomycotina</taxon>
        <taxon>Eurotiomycetes</taxon>
        <taxon>Eurotiomycetidae</taxon>
        <taxon>Eurotiales</taxon>
        <taxon>Aspergillaceae</taxon>
        <taxon>Aspergillus</taxon>
        <taxon>Aspergillus subgen. Circumdati</taxon>
    </lineage>
</organism>